<keyword evidence="7 12" id="KW-0560">Oxidoreductase</keyword>
<dbReference type="EC" id="1.2.1.2" evidence="12"/>
<dbReference type="CDD" id="cd02787">
    <property type="entry name" value="MopB_CT_ydeP"/>
    <property type="match status" value="1"/>
</dbReference>
<dbReference type="GO" id="GO:1990204">
    <property type="term" value="C:oxidoreductase complex"/>
    <property type="evidence" value="ECO:0007669"/>
    <property type="project" value="UniProtKB-ARBA"/>
</dbReference>
<dbReference type="STRING" id="882378.RBRH_03947"/>
<dbReference type="HOGENOM" id="CLU_000422_16_1_4"/>
<gene>
    <name evidence="12" type="ordered locus">RBRH_03947</name>
</gene>
<dbReference type="InterPro" id="IPR006656">
    <property type="entry name" value="Mopterin_OxRdtase"/>
</dbReference>
<feature type="domain" description="Molybdopterin dinucleotide-binding" evidence="11">
    <location>
        <begin position="668"/>
        <end position="775"/>
    </location>
</feature>
<dbReference type="GO" id="GO:0051539">
    <property type="term" value="F:4 iron, 4 sulfur cluster binding"/>
    <property type="evidence" value="ECO:0007669"/>
    <property type="project" value="UniProtKB-KW"/>
</dbReference>
<dbReference type="PANTHER" id="PTHR43105">
    <property type="entry name" value="RESPIRATORY NITRATE REDUCTASE"/>
    <property type="match status" value="1"/>
</dbReference>
<dbReference type="KEGG" id="brh:RBRH_03947"/>
<dbReference type="GO" id="GO:0008863">
    <property type="term" value="F:formate dehydrogenase (NAD+) activity"/>
    <property type="evidence" value="ECO:0007669"/>
    <property type="project" value="InterPro"/>
</dbReference>
<proteinExistence type="inferred from homology"/>
<dbReference type="GO" id="GO:0043546">
    <property type="term" value="F:molybdopterin cofactor binding"/>
    <property type="evidence" value="ECO:0007669"/>
    <property type="project" value="InterPro"/>
</dbReference>
<dbReference type="SUPFAM" id="SSF50692">
    <property type="entry name" value="ADC-like"/>
    <property type="match status" value="1"/>
</dbReference>
<accession>E5AS33</accession>
<evidence type="ECO:0000259" key="11">
    <source>
        <dbReference type="Pfam" id="PF01568"/>
    </source>
</evidence>
<name>E5AS33_MYCRK</name>
<dbReference type="InterPro" id="IPR006657">
    <property type="entry name" value="MoPterin_dinucl-bd_dom"/>
</dbReference>
<evidence type="ECO:0000313" key="12">
    <source>
        <dbReference type="EMBL" id="CBW75415.1"/>
    </source>
</evidence>
<evidence type="ECO:0000256" key="6">
    <source>
        <dbReference type="ARBA" id="ARBA00022723"/>
    </source>
</evidence>
<evidence type="ECO:0000256" key="4">
    <source>
        <dbReference type="ARBA" id="ARBA00022485"/>
    </source>
</evidence>
<dbReference type="SUPFAM" id="SSF53706">
    <property type="entry name" value="Formate dehydrogenase/DMSO reductase, domains 1-3"/>
    <property type="match status" value="1"/>
</dbReference>
<comment type="similarity">
    <text evidence="3">Belongs to the prokaryotic molybdopterin-containing oxidoreductase family.</text>
</comment>
<dbReference type="InterPro" id="IPR009010">
    <property type="entry name" value="Asp_de-COase-like_dom_sf"/>
</dbReference>
<evidence type="ECO:0000256" key="8">
    <source>
        <dbReference type="ARBA" id="ARBA00023004"/>
    </source>
</evidence>
<dbReference type="PIRSF" id="PIRSF000144">
    <property type="entry name" value="CbbBc"/>
    <property type="match status" value="1"/>
</dbReference>
<evidence type="ECO:0000256" key="5">
    <source>
        <dbReference type="ARBA" id="ARBA00022505"/>
    </source>
</evidence>
<keyword evidence="6" id="KW-0479">Metal-binding</keyword>
<dbReference type="Pfam" id="PF01568">
    <property type="entry name" value="Molydop_binding"/>
    <property type="match status" value="1"/>
</dbReference>
<dbReference type="EMBL" id="FR687359">
    <property type="protein sequence ID" value="CBW75415.1"/>
    <property type="molecule type" value="Genomic_DNA"/>
</dbReference>
<dbReference type="InterPro" id="IPR010046">
    <property type="entry name" value="Mopterin_OxRdtse_a_bac"/>
</dbReference>
<dbReference type="InterPro" id="IPR050123">
    <property type="entry name" value="Prok_molybdopt-oxidoreductase"/>
</dbReference>
<comment type="cofactor">
    <cofactor evidence="2">
        <name>[4Fe-4S] cluster</name>
        <dbReference type="ChEBI" id="CHEBI:49883"/>
    </cofactor>
</comment>
<evidence type="ECO:0000256" key="1">
    <source>
        <dbReference type="ARBA" id="ARBA00001942"/>
    </source>
</evidence>
<keyword evidence="9" id="KW-0411">Iron-sulfur</keyword>
<feature type="domain" description="Molybdopterin oxidoreductase" evidence="10">
    <location>
        <begin position="131"/>
        <end position="510"/>
    </location>
</feature>
<evidence type="ECO:0000256" key="2">
    <source>
        <dbReference type="ARBA" id="ARBA00001966"/>
    </source>
</evidence>
<dbReference type="GO" id="GO:0016020">
    <property type="term" value="C:membrane"/>
    <property type="evidence" value="ECO:0007669"/>
    <property type="project" value="TreeGrafter"/>
</dbReference>
<organism evidence="12 13">
    <name type="scientific">Mycetohabitans rhizoxinica (strain DSM 19002 / CIP 109453 / HKI 454)</name>
    <name type="common">Paraburkholderia rhizoxinica</name>
    <dbReference type="NCBI Taxonomy" id="882378"/>
    <lineage>
        <taxon>Bacteria</taxon>
        <taxon>Pseudomonadati</taxon>
        <taxon>Pseudomonadota</taxon>
        <taxon>Betaproteobacteria</taxon>
        <taxon>Burkholderiales</taxon>
        <taxon>Burkholderiaceae</taxon>
        <taxon>Mycetohabitans</taxon>
    </lineage>
</organism>
<keyword evidence="4" id="KW-0004">4Fe-4S</keyword>
<dbReference type="InterPro" id="IPR037951">
    <property type="entry name" value="MopB_CT_YdeP"/>
</dbReference>
<protein>
    <submittedName>
        <fullName evidence="12">NAD-dependent formate dehydrogenase alpha subunit</fullName>
        <ecNumber evidence="12">1.2.1.2</ecNumber>
    </submittedName>
</protein>
<dbReference type="Proteomes" id="UP000007437">
    <property type="component" value="Chromosome"/>
</dbReference>
<dbReference type="Gene3D" id="3.40.228.10">
    <property type="entry name" value="Dimethylsulfoxide Reductase, domain 2"/>
    <property type="match status" value="1"/>
</dbReference>
<dbReference type="PANTHER" id="PTHR43105:SF4">
    <property type="entry name" value="PROTEIN YDEP"/>
    <property type="match status" value="1"/>
</dbReference>
<evidence type="ECO:0000256" key="3">
    <source>
        <dbReference type="ARBA" id="ARBA00010312"/>
    </source>
</evidence>
<keyword evidence="5" id="KW-0500">Molybdenum</keyword>
<dbReference type="Pfam" id="PF00384">
    <property type="entry name" value="Molybdopterin"/>
    <property type="match status" value="1"/>
</dbReference>
<comment type="cofactor">
    <cofactor evidence="1">
        <name>Mo-bis(molybdopterin guanine dinucleotide)</name>
        <dbReference type="ChEBI" id="CHEBI:60539"/>
    </cofactor>
</comment>
<dbReference type="NCBIfam" id="TIGR01701">
    <property type="entry name" value="Fdhalpha-like"/>
    <property type="match status" value="1"/>
</dbReference>
<keyword evidence="8" id="KW-0408">Iron</keyword>
<dbReference type="AlphaFoldDB" id="E5AS33"/>
<dbReference type="CDD" id="cd02767">
    <property type="entry name" value="MopB_ydeP"/>
    <property type="match status" value="1"/>
</dbReference>
<evidence type="ECO:0000256" key="7">
    <source>
        <dbReference type="ARBA" id="ARBA00023002"/>
    </source>
</evidence>
<sequence>MLLCHPSPPQCIARSIMPDAPDTPKSKRAAYPYASGGWGSLKAVVDILTKEKVALKDSGLLIHQNKPDGYMCVGCSWAKPARPHLAEFCESGAKATAWDITKKRVTPDFFDVHTISELATWHDHDLEAAGRLTAPLRYDRAQDKYVEVSWQQAFNEIGRELRALDPARVVFYTSGRASLETAYMLQLFARLFGTNNLPDSSNMCHESSSVGLQEAIGVGVGTITLEDFDKTDLMFFFGQNVGTNSPRMLHPLQHARERGVPIITFNPLREPGLIRFANPQSPVQMLTPASTPISTQYHQVRNGGDSAAIIGLCKAVIDADDQARQSGAPRKIDVSFIEQHTTGYDAFADYLRNTAWTDIEAASGLTRDALQAAAAEYMKANAVIAHYGMGLTQHRLGVQNVRLLCNLLFLRGNIGKPGAGPSPVRGHSNVQGQRTVGITEKPELAPLDRLAEQFAFKPPREKGLNTVETFEAMLAGKIDAVLNLGGNLVRSVPDRSRIEPAWRKLRLTVNVATKLNRSHLLPGEMSYVLPCLSRIEIDRQASGEQAVSMEDSTACIHGSRGYAQPASDKLRSEPYIVAKMAKATLDPRLGPDWDAWHDNYALVRREIVQTYPDMFEDFERRMWQPGGFPRPLPARERRFATASGKAEFLVPATLGEDPDMPQREPDALRLMTLRSDSQFNTTIYAHDDRFRGIQGSRMVVLMNPDDIRRRGLHENDMITLQTIANDGVERRLSGLRVHAYDVPPGCIAGYYPECNVLLPLWHHAEQSKVPAAKSIPVRILRDDGRRDINLSDDGASSPG</sequence>
<reference evidence="12 13" key="1">
    <citation type="journal article" date="2011" name="J. Bacteriol.">
        <title>Complete genome sequence of Burkholderia rhizoxinica, an endosymbiont of Rhizopus microsporus.</title>
        <authorList>
            <person name="Lackner G."/>
            <person name="Moebius N."/>
            <person name="Partida-Martinez L."/>
            <person name="Hertweck C."/>
        </authorList>
    </citation>
    <scope>NUCLEOTIDE SEQUENCE [LARGE SCALE GENOMIC DNA]</scope>
    <source>
        <strain evidence="13">DSM 19002 / CIP 109453 / HKI 454</strain>
    </source>
</reference>
<dbReference type="eggNOG" id="COG0243">
    <property type="taxonomic scope" value="Bacteria"/>
</dbReference>
<evidence type="ECO:0000256" key="9">
    <source>
        <dbReference type="ARBA" id="ARBA00023014"/>
    </source>
</evidence>
<evidence type="ECO:0000259" key="10">
    <source>
        <dbReference type="Pfam" id="PF00384"/>
    </source>
</evidence>
<evidence type="ECO:0000313" key="13">
    <source>
        <dbReference type="Proteomes" id="UP000007437"/>
    </source>
</evidence>
<dbReference type="GO" id="GO:0045333">
    <property type="term" value="P:cellular respiration"/>
    <property type="evidence" value="ECO:0007669"/>
    <property type="project" value="UniProtKB-ARBA"/>
</dbReference>
<dbReference type="Gene3D" id="3.40.50.740">
    <property type="match status" value="1"/>
</dbReference>
<dbReference type="InterPro" id="IPR041953">
    <property type="entry name" value="YdeP_MopB"/>
</dbReference>
<dbReference type="GO" id="GO:0030151">
    <property type="term" value="F:molybdenum ion binding"/>
    <property type="evidence" value="ECO:0007669"/>
    <property type="project" value="InterPro"/>
</dbReference>